<keyword evidence="4" id="KW-1185">Reference proteome</keyword>
<dbReference type="Gramene" id="LPERR03G30270.1">
    <property type="protein sequence ID" value="LPERR03G30270.1"/>
    <property type="gene ID" value="LPERR03G30270"/>
</dbReference>
<evidence type="ECO:0000313" key="3">
    <source>
        <dbReference type="EnsemblPlants" id="LPERR03G30270.1"/>
    </source>
</evidence>
<dbReference type="InterPro" id="IPR056016">
    <property type="entry name" value="DUF7595"/>
</dbReference>
<reference evidence="3 4" key="1">
    <citation type="submission" date="2012-08" db="EMBL/GenBank/DDBJ databases">
        <title>Oryza genome evolution.</title>
        <authorList>
            <person name="Wing R.A."/>
        </authorList>
    </citation>
    <scope>NUCLEOTIDE SEQUENCE</scope>
</reference>
<dbReference type="Pfam" id="PF24523">
    <property type="entry name" value="DUF7595"/>
    <property type="match status" value="1"/>
</dbReference>
<organism evidence="3 4">
    <name type="scientific">Leersia perrieri</name>
    <dbReference type="NCBI Taxonomy" id="77586"/>
    <lineage>
        <taxon>Eukaryota</taxon>
        <taxon>Viridiplantae</taxon>
        <taxon>Streptophyta</taxon>
        <taxon>Embryophyta</taxon>
        <taxon>Tracheophyta</taxon>
        <taxon>Spermatophyta</taxon>
        <taxon>Magnoliopsida</taxon>
        <taxon>Liliopsida</taxon>
        <taxon>Poales</taxon>
        <taxon>Poaceae</taxon>
        <taxon>BOP clade</taxon>
        <taxon>Oryzoideae</taxon>
        <taxon>Oryzeae</taxon>
        <taxon>Oryzinae</taxon>
        <taxon>Leersia</taxon>
    </lineage>
</organism>
<name>A0A0D9VZM2_9ORYZ</name>
<accession>A0A0D9VZM2</accession>
<dbReference type="EnsemblPlants" id="LPERR03G30270.1">
    <property type="protein sequence ID" value="LPERR03G30270.1"/>
    <property type="gene ID" value="LPERR03G30270"/>
</dbReference>
<evidence type="ECO:0000259" key="2">
    <source>
        <dbReference type="Pfam" id="PF24523"/>
    </source>
</evidence>
<dbReference type="PANTHER" id="PTHR35828">
    <property type="entry name" value="OS08G0203800 PROTEIN-RELATED"/>
    <property type="match status" value="1"/>
</dbReference>
<feature type="region of interest" description="Disordered" evidence="1">
    <location>
        <begin position="1"/>
        <end position="30"/>
    </location>
</feature>
<dbReference type="AlphaFoldDB" id="A0A0D9VZM2"/>
<reference evidence="3" key="3">
    <citation type="submission" date="2015-04" db="UniProtKB">
        <authorList>
            <consortium name="EnsemblPlants"/>
        </authorList>
    </citation>
    <scope>IDENTIFICATION</scope>
</reference>
<proteinExistence type="predicted"/>
<dbReference type="HOGENOM" id="CLU_018793_3_0_1"/>
<evidence type="ECO:0000313" key="4">
    <source>
        <dbReference type="Proteomes" id="UP000032180"/>
    </source>
</evidence>
<protein>
    <recommendedName>
        <fullName evidence="2">DUF7595 domain-containing protein</fullName>
    </recommendedName>
</protein>
<evidence type="ECO:0000256" key="1">
    <source>
        <dbReference type="SAM" id="MobiDB-lite"/>
    </source>
</evidence>
<dbReference type="Proteomes" id="UP000032180">
    <property type="component" value="Chromosome 3"/>
</dbReference>
<dbReference type="STRING" id="77586.A0A0D9VZM2"/>
<feature type="domain" description="DUF7595" evidence="2">
    <location>
        <begin position="108"/>
        <end position="414"/>
    </location>
</feature>
<dbReference type="PANTHER" id="PTHR35828:SF28">
    <property type="entry name" value="F-BOX DOMAIN CONTAINING PROTEIN"/>
    <property type="match status" value="1"/>
</dbReference>
<reference evidence="4" key="2">
    <citation type="submission" date="2013-12" db="EMBL/GenBank/DDBJ databases">
        <authorList>
            <person name="Yu Y."/>
            <person name="Lee S."/>
            <person name="de Baynast K."/>
            <person name="Wissotski M."/>
            <person name="Liu L."/>
            <person name="Talag J."/>
            <person name="Goicoechea J."/>
            <person name="Angelova A."/>
            <person name="Jetty R."/>
            <person name="Kudrna D."/>
            <person name="Golser W."/>
            <person name="Rivera L."/>
            <person name="Zhang J."/>
            <person name="Wing R."/>
        </authorList>
    </citation>
    <scope>NUCLEOTIDE SEQUENCE</scope>
</reference>
<sequence length="429" mass="46510">MSTGSTTGGRTHACQETPEDNTDHSQPPPPLCFDIGVEIAERLQDATTIIRCVSSICDPLLRRAILGDGFRRHLSSRAAANGGFDPGLLLGFSYILHENGRRRFVHAPPARFDESLLDTFTPAASRDGLLLLTKTSPSRDSPYQKEFLELIVCNTLTGETISPPPLEITKQAFTYPPALLAVANDAGAGCSFEVIVVEKCLSIHTYKSTRGNKWVNARGRTAHRWPTAHVDGTSAAVTGRAVHWLCYCNYDYQPNSGEESAVVFSVDADTAIATLTNLPEGCFGRDTGAYGVEGIHLAGASSPSDGSLRLVAVGLHEISVWTLTPASPEASPISRRRRWSKRAMIRVEEGIGNSLFGESWKPIRMRFECGRMCPAMRVMGFAERSGVGLVWMEGCGLVRFSLATAELAVVHRCAGEVDFGRSSLVRVLA</sequence>
<dbReference type="eggNOG" id="ENOG502R6WI">
    <property type="taxonomic scope" value="Eukaryota"/>
</dbReference>